<proteinExistence type="predicted"/>
<keyword evidence="4" id="KW-1185">Reference proteome</keyword>
<gene>
    <name evidence="3" type="ORF">BJY14_005056</name>
</gene>
<evidence type="ECO:0000313" key="4">
    <source>
        <dbReference type="Proteomes" id="UP000529783"/>
    </source>
</evidence>
<feature type="compositionally biased region" description="Pro residues" evidence="1">
    <location>
        <begin position="148"/>
        <end position="160"/>
    </location>
</feature>
<comment type="caution">
    <text evidence="3">The sequence shown here is derived from an EMBL/GenBank/DDBJ whole genome shotgun (WGS) entry which is preliminary data.</text>
</comment>
<evidence type="ECO:0000256" key="1">
    <source>
        <dbReference type="SAM" id="MobiDB-lite"/>
    </source>
</evidence>
<organism evidence="3 4">
    <name type="scientific">Actinomadura luteofluorescens</name>
    <dbReference type="NCBI Taxonomy" id="46163"/>
    <lineage>
        <taxon>Bacteria</taxon>
        <taxon>Bacillati</taxon>
        <taxon>Actinomycetota</taxon>
        <taxon>Actinomycetes</taxon>
        <taxon>Streptosporangiales</taxon>
        <taxon>Thermomonosporaceae</taxon>
        <taxon>Actinomadura</taxon>
    </lineage>
</organism>
<name>A0A7Y9JHX6_9ACTN</name>
<feature type="transmembrane region" description="Helical" evidence="2">
    <location>
        <begin position="38"/>
        <end position="58"/>
    </location>
</feature>
<feature type="transmembrane region" description="Helical" evidence="2">
    <location>
        <begin position="98"/>
        <end position="116"/>
    </location>
</feature>
<dbReference type="Proteomes" id="UP000529783">
    <property type="component" value="Unassembled WGS sequence"/>
</dbReference>
<accession>A0A7Y9JHX6</accession>
<feature type="region of interest" description="Disordered" evidence="1">
    <location>
        <begin position="142"/>
        <end position="205"/>
    </location>
</feature>
<feature type="transmembrane region" description="Helical" evidence="2">
    <location>
        <begin position="70"/>
        <end position="92"/>
    </location>
</feature>
<dbReference type="EMBL" id="JACCBA010000001">
    <property type="protein sequence ID" value="NYD49073.1"/>
    <property type="molecule type" value="Genomic_DNA"/>
</dbReference>
<reference evidence="3 4" key="1">
    <citation type="submission" date="2020-07" db="EMBL/GenBank/DDBJ databases">
        <title>Sequencing the genomes of 1000 actinobacteria strains.</title>
        <authorList>
            <person name="Klenk H.-P."/>
        </authorList>
    </citation>
    <scope>NUCLEOTIDE SEQUENCE [LARGE SCALE GENOMIC DNA]</scope>
    <source>
        <strain evidence="3 4">DSM 40398</strain>
    </source>
</reference>
<evidence type="ECO:0000313" key="3">
    <source>
        <dbReference type="EMBL" id="NYD49073.1"/>
    </source>
</evidence>
<dbReference type="InterPro" id="IPR021235">
    <property type="entry name" value="DUF2637"/>
</dbReference>
<evidence type="ECO:0000256" key="2">
    <source>
        <dbReference type="SAM" id="Phobius"/>
    </source>
</evidence>
<keyword evidence="2" id="KW-0812">Transmembrane</keyword>
<sequence>MIRASTAATVVGIGGIAAVVSFRHALEVVRDNGESGVTAYLTPLTVDGLVFTASMVLLDAARRGDRAPMLARVALALGIAATVAVNVLHGLAHGPVGAVVGAWPAITLILVVELLMGMIRRGRQSAEAEPESGDVAEAAYRVGDDADPPQPVPESAPVPVPALAEGASTAVPEASSPAVPATSGARVPMSAEVRPARRTRPSGDPAEVRAVAVFSEEIAAGQVPSIRRIKSTLRCGQTKASQVREYLASLDSAARTPVTATAGKEVLS</sequence>
<evidence type="ECO:0008006" key="5">
    <source>
        <dbReference type="Google" id="ProtNLM"/>
    </source>
</evidence>
<feature type="transmembrane region" description="Helical" evidence="2">
    <location>
        <begin position="7"/>
        <end position="26"/>
    </location>
</feature>
<feature type="compositionally biased region" description="Low complexity" evidence="1">
    <location>
        <begin position="167"/>
        <end position="183"/>
    </location>
</feature>
<dbReference type="Pfam" id="PF10935">
    <property type="entry name" value="DUF2637"/>
    <property type="match status" value="1"/>
</dbReference>
<keyword evidence="2" id="KW-1133">Transmembrane helix</keyword>
<dbReference type="AlphaFoldDB" id="A0A7Y9JHX6"/>
<keyword evidence="2" id="KW-0472">Membrane</keyword>
<dbReference type="RefSeq" id="WP_179845874.1">
    <property type="nucleotide sequence ID" value="NZ_JACCBA010000001.1"/>
</dbReference>
<protein>
    <recommendedName>
        <fullName evidence="5">DUF2637 domain-containing protein</fullName>
    </recommendedName>
</protein>